<feature type="domain" description="Nitroreductase" evidence="6">
    <location>
        <begin position="9"/>
        <end position="163"/>
    </location>
</feature>
<dbReference type="PANTHER" id="PTHR43425:SF2">
    <property type="entry name" value="OXYGEN-INSENSITIVE NADPH NITROREDUCTASE"/>
    <property type="match status" value="1"/>
</dbReference>
<dbReference type="SUPFAM" id="SSF55469">
    <property type="entry name" value="FMN-dependent nitroreductase-like"/>
    <property type="match status" value="1"/>
</dbReference>
<dbReference type="Proteomes" id="UP001266099">
    <property type="component" value="Unassembled WGS sequence"/>
</dbReference>
<keyword evidence="5" id="KW-0521">NADP</keyword>
<evidence type="ECO:0000313" key="8">
    <source>
        <dbReference type="Proteomes" id="UP001266099"/>
    </source>
</evidence>
<dbReference type="Pfam" id="PF00881">
    <property type="entry name" value="Nitroreductase"/>
    <property type="match status" value="1"/>
</dbReference>
<dbReference type="EMBL" id="JAVDUJ010000001">
    <property type="protein sequence ID" value="MDR6938550.1"/>
    <property type="molecule type" value="Genomic_DNA"/>
</dbReference>
<keyword evidence="2 5" id="KW-0285">Flavoprotein</keyword>
<evidence type="ECO:0000313" key="7">
    <source>
        <dbReference type="EMBL" id="MDR6938550.1"/>
    </source>
</evidence>
<protein>
    <submittedName>
        <fullName evidence="7">Nitroreductase</fullName>
    </submittedName>
</protein>
<evidence type="ECO:0000256" key="2">
    <source>
        <dbReference type="ARBA" id="ARBA00022630"/>
    </source>
</evidence>
<evidence type="ECO:0000256" key="5">
    <source>
        <dbReference type="PIRNR" id="PIRNR005426"/>
    </source>
</evidence>
<evidence type="ECO:0000256" key="4">
    <source>
        <dbReference type="ARBA" id="ARBA00023002"/>
    </source>
</evidence>
<dbReference type="PANTHER" id="PTHR43425">
    <property type="entry name" value="OXYGEN-INSENSITIVE NADPH NITROREDUCTASE"/>
    <property type="match status" value="1"/>
</dbReference>
<dbReference type="InterPro" id="IPR016446">
    <property type="entry name" value="Flavin_OxRdtase_Frp"/>
</dbReference>
<keyword evidence="4 5" id="KW-0560">Oxidoreductase</keyword>
<reference evidence="7 8" key="1">
    <citation type="submission" date="2023-07" db="EMBL/GenBank/DDBJ databases">
        <title>Sequencing the genomes of 1000 actinobacteria strains.</title>
        <authorList>
            <person name="Klenk H.-P."/>
        </authorList>
    </citation>
    <scope>NUCLEOTIDE SEQUENCE [LARGE SCALE GENOMIC DNA]</scope>
    <source>
        <strain evidence="7 8">DSM 15539</strain>
    </source>
</reference>
<dbReference type="PIRSF" id="PIRSF005426">
    <property type="entry name" value="Frp"/>
    <property type="match status" value="1"/>
</dbReference>
<proteinExistence type="inferred from homology"/>
<dbReference type="InterPro" id="IPR029479">
    <property type="entry name" value="Nitroreductase"/>
</dbReference>
<evidence type="ECO:0000259" key="6">
    <source>
        <dbReference type="Pfam" id="PF00881"/>
    </source>
</evidence>
<comment type="caution">
    <text evidence="7">The sequence shown here is derived from an EMBL/GenBank/DDBJ whole genome shotgun (WGS) entry which is preliminary data.</text>
</comment>
<dbReference type="Gene3D" id="3.40.109.10">
    <property type="entry name" value="NADH Oxidase"/>
    <property type="match status" value="1"/>
</dbReference>
<gene>
    <name evidence="7" type="ORF">J2S36_000093</name>
</gene>
<name>A0ABU1T126_9ACTO</name>
<organism evidence="7 8">
    <name type="scientific">Arcanobacterium hippocoleae</name>
    <dbReference type="NCBI Taxonomy" id="149017"/>
    <lineage>
        <taxon>Bacteria</taxon>
        <taxon>Bacillati</taxon>
        <taxon>Actinomycetota</taxon>
        <taxon>Actinomycetes</taxon>
        <taxon>Actinomycetales</taxon>
        <taxon>Actinomycetaceae</taxon>
        <taxon>Arcanobacterium</taxon>
    </lineage>
</organism>
<keyword evidence="8" id="KW-1185">Reference proteome</keyword>
<sequence>MNHTIETILAHRSIRKFAAESIPHADLQAILDAAMRTPTSRFLHHAGLIWIKDPAKKAALAKIGKQAYIANAPELFISIVDTRRNAQILHERGLESAACGSPTAFREGFTDAILLTQTLAIAAESFGYGTTLLGSVLNDYGKTIELLGLPKYTFPVLGVMFGKPAEEPQLKPRIPGELRIMTDVYQEPESWSAVLTDFDQEIQTYYDTRKVNSREDAFTLQVATKLADYQWQDEFFAAITQQGFHVLD</sequence>
<dbReference type="RefSeq" id="WP_309954464.1">
    <property type="nucleotide sequence ID" value="NZ_JAVDUJ010000001.1"/>
</dbReference>
<evidence type="ECO:0000256" key="3">
    <source>
        <dbReference type="ARBA" id="ARBA00022643"/>
    </source>
</evidence>
<keyword evidence="3 5" id="KW-0288">FMN</keyword>
<dbReference type="InterPro" id="IPR000415">
    <property type="entry name" value="Nitroreductase-like"/>
</dbReference>
<evidence type="ECO:0000256" key="1">
    <source>
        <dbReference type="ARBA" id="ARBA00008366"/>
    </source>
</evidence>
<accession>A0ABU1T126</accession>
<comment type="similarity">
    <text evidence="1 5">Belongs to the flavin oxidoreductase frp family.</text>
</comment>